<keyword evidence="1" id="KW-1133">Transmembrane helix</keyword>
<evidence type="ECO:0000313" key="3">
    <source>
        <dbReference type="Proteomes" id="UP000030428"/>
    </source>
</evidence>
<gene>
    <name evidence="2" type="ORF">PN36_27585</name>
</gene>
<dbReference type="AlphaFoldDB" id="A0A4E0QLR9"/>
<feature type="transmembrane region" description="Helical" evidence="1">
    <location>
        <begin position="12"/>
        <end position="38"/>
    </location>
</feature>
<keyword evidence="3" id="KW-1185">Reference proteome</keyword>
<comment type="caution">
    <text evidence="2">The sequence shown here is derived from an EMBL/GenBank/DDBJ whole genome shotgun (WGS) entry which is preliminary data.</text>
</comment>
<evidence type="ECO:0000313" key="2">
    <source>
        <dbReference type="EMBL" id="TGO02279.1"/>
    </source>
</evidence>
<protein>
    <submittedName>
        <fullName evidence="2">Uncharacterized protein</fullName>
    </submittedName>
</protein>
<keyword evidence="1" id="KW-0812">Transmembrane</keyword>
<proteinExistence type="predicted"/>
<keyword evidence="1" id="KW-0472">Membrane</keyword>
<name>A0A4E0QLR9_9GAMM</name>
<accession>A0A4E0QLR9</accession>
<organism evidence="2 3">
    <name type="scientific">Candidatus Thiomargarita nelsonii</name>
    <dbReference type="NCBI Taxonomy" id="1003181"/>
    <lineage>
        <taxon>Bacteria</taxon>
        <taxon>Pseudomonadati</taxon>
        <taxon>Pseudomonadota</taxon>
        <taxon>Gammaproteobacteria</taxon>
        <taxon>Thiotrichales</taxon>
        <taxon>Thiotrichaceae</taxon>
        <taxon>Thiomargarita</taxon>
    </lineage>
</organism>
<evidence type="ECO:0000256" key="1">
    <source>
        <dbReference type="SAM" id="Phobius"/>
    </source>
</evidence>
<reference evidence="2 3" key="1">
    <citation type="journal article" date="2016" name="Front. Microbiol.">
        <title>Single-Cell (Meta-)Genomics of a Dimorphic Candidatus Thiomargarita nelsonii Reveals Genomic Plasticity.</title>
        <authorList>
            <person name="Flood B.E."/>
            <person name="Fliss P."/>
            <person name="Jones D.S."/>
            <person name="Dick G.J."/>
            <person name="Jain S."/>
            <person name="Kaster A.K."/>
            <person name="Winkel M."/>
            <person name="Mussmann M."/>
            <person name="Bailey J."/>
        </authorList>
    </citation>
    <scope>NUCLEOTIDE SEQUENCE [LARGE SCALE GENOMIC DNA]</scope>
    <source>
        <strain evidence="2">Hydrate Ridge</strain>
    </source>
</reference>
<dbReference type="EMBL" id="JSZA02000171">
    <property type="protein sequence ID" value="TGO02279.1"/>
    <property type="molecule type" value="Genomic_DNA"/>
</dbReference>
<sequence length="67" mass="7511">MREPPPLLMPGSVFAALILVVVIAKRTIDIFLFIVAVINDNCYQLLIMSRHVQTGVDINTNENQCQL</sequence>
<dbReference type="Proteomes" id="UP000030428">
    <property type="component" value="Unassembled WGS sequence"/>
</dbReference>